<protein>
    <submittedName>
        <fullName evidence="1">Uncharacterized protein</fullName>
    </submittedName>
</protein>
<organism evidence="1">
    <name type="scientific">Streptomyces althioticus</name>
    <dbReference type="NCBI Taxonomy" id="83380"/>
    <lineage>
        <taxon>Bacteria</taxon>
        <taxon>Bacillati</taxon>
        <taxon>Actinomycetota</taxon>
        <taxon>Actinomycetes</taxon>
        <taxon>Kitasatosporales</taxon>
        <taxon>Streptomycetaceae</taxon>
        <taxon>Streptomyces</taxon>
        <taxon>Streptomyces althioticus group</taxon>
    </lineage>
</organism>
<accession>A0ABZ1YI01</accession>
<gene>
    <name evidence="1" type="ORF">OIE82_33410</name>
</gene>
<evidence type="ECO:0000313" key="1">
    <source>
        <dbReference type="EMBL" id="WUU57795.1"/>
    </source>
</evidence>
<name>A0ABZ1YI01_9ACTN</name>
<reference evidence="1" key="1">
    <citation type="submission" date="2022-10" db="EMBL/GenBank/DDBJ databases">
        <title>The complete genomes of actinobacterial strains from the NBC collection.</title>
        <authorList>
            <person name="Joergensen T.S."/>
            <person name="Alvarez Arevalo M."/>
            <person name="Sterndorff E.B."/>
            <person name="Faurdal D."/>
            <person name="Vuksanovic O."/>
            <person name="Mourched A.-S."/>
            <person name="Charusanti P."/>
            <person name="Shaw S."/>
            <person name="Blin K."/>
            <person name="Weber T."/>
        </authorList>
    </citation>
    <scope>NUCLEOTIDE SEQUENCE [LARGE SCALE GENOMIC DNA]</scope>
    <source>
        <strain evidence="1">NBC 01686</strain>
    </source>
</reference>
<dbReference type="EMBL" id="CP109207">
    <property type="protein sequence ID" value="WUU57795.1"/>
    <property type="molecule type" value="Genomic_DNA"/>
</dbReference>
<sequence length="66" mass="6604">MADLLEASPADEAAGEGGKGIVEFGATFPADGAAFEPVEKGEGLLDDVAELAQALDVRGSLAGDDR</sequence>
<dbReference type="RefSeq" id="WP_395759782.1">
    <property type="nucleotide sequence ID" value="NZ_CP109207.1"/>
</dbReference>
<proteinExistence type="predicted"/>